<keyword evidence="1" id="KW-0812">Transmembrane</keyword>
<dbReference type="Gene3D" id="3.90.190.10">
    <property type="entry name" value="Protein tyrosine phosphatase superfamily"/>
    <property type="match status" value="1"/>
</dbReference>
<feature type="domain" description="Dual specificity/tyrosine protein phosphatase N-terminal" evidence="2">
    <location>
        <begin position="13"/>
        <end position="72"/>
    </location>
</feature>
<keyword evidence="1" id="KW-1133">Transmembrane helix</keyword>
<reference evidence="3 4" key="1">
    <citation type="submission" date="2019-06" db="EMBL/GenBank/DDBJ databases">
        <title>Discovery of a novel chromosome fission-fusion reversal in muntjac.</title>
        <authorList>
            <person name="Mudd A.B."/>
            <person name="Bredeson J.V."/>
            <person name="Baum R."/>
            <person name="Hockemeyer D."/>
            <person name="Rokhsar D.S."/>
        </authorList>
    </citation>
    <scope>NUCLEOTIDE SEQUENCE [LARGE SCALE GENOMIC DNA]</scope>
    <source>
        <strain evidence="3">UCam_UCB_Mr</strain>
        <tissue evidence="3">Fibroblast cell line</tissue>
    </source>
</reference>
<evidence type="ECO:0000313" key="4">
    <source>
        <dbReference type="Proteomes" id="UP000326062"/>
    </source>
</evidence>
<evidence type="ECO:0000259" key="2">
    <source>
        <dbReference type="Pfam" id="PF14671"/>
    </source>
</evidence>
<dbReference type="InterPro" id="IPR029260">
    <property type="entry name" value="DSPn"/>
</dbReference>
<organism evidence="3 4">
    <name type="scientific">Muntiacus reevesi</name>
    <name type="common">Reeves' muntjac</name>
    <name type="synonym">Cervus reevesi</name>
    <dbReference type="NCBI Taxonomy" id="9886"/>
    <lineage>
        <taxon>Eukaryota</taxon>
        <taxon>Metazoa</taxon>
        <taxon>Chordata</taxon>
        <taxon>Craniata</taxon>
        <taxon>Vertebrata</taxon>
        <taxon>Euteleostomi</taxon>
        <taxon>Mammalia</taxon>
        <taxon>Eutheria</taxon>
        <taxon>Laurasiatheria</taxon>
        <taxon>Artiodactyla</taxon>
        <taxon>Ruminantia</taxon>
        <taxon>Pecora</taxon>
        <taxon>Cervidae</taxon>
        <taxon>Muntiacinae</taxon>
        <taxon>Muntiacus</taxon>
    </lineage>
</organism>
<name>A0A5J5MZ88_MUNRE</name>
<gene>
    <name evidence="3" type="ORF">FD755_000060</name>
</gene>
<keyword evidence="1" id="KW-0472">Membrane</keyword>
<sequence>MGLVRRDWSGSQDFYADFGPLNLAMVYRYCCKLNKKLKSYSLSRKRIVHYTCFDQRKRANAAFLIGAYAACLFFILPLMIAIYLKLIIDTVYLEYGESVITSGFKPCKHRHGTFGILNGSLVLTDVGIFLDIKDFDFGTAVYFIHCLLFTPSLSFSPVATQLSE</sequence>
<comment type="caution">
    <text evidence="3">The sequence shown here is derived from an EMBL/GenBank/DDBJ whole genome shotgun (WGS) entry which is preliminary data.</text>
</comment>
<dbReference type="SUPFAM" id="SSF52799">
    <property type="entry name" value="(Phosphotyrosine protein) phosphatases II"/>
    <property type="match status" value="1"/>
</dbReference>
<dbReference type="AlphaFoldDB" id="A0A5J5MZ88"/>
<protein>
    <recommendedName>
        <fullName evidence="2">Dual specificity/tyrosine protein phosphatase N-terminal domain-containing protein</fullName>
    </recommendedName>
</protein>
<evidence type="ECO:0000256" key="1">
    <source>
        <dbReference type="SAM" id="Phobius"/>
    </source>
</evidence>
<dbReference type="Pfam" id="PF14671">
    <property type="entry name" value="DSPn"/>
    <property type="match status" value="1"/>
</dbReference>
<evidence type="ECO:0000313" key="3">
    <source>
        <dbReference type="EMBL" id="KAB0385104.1"/>
    </source>
</evidence>
<dbReference type="CDD" id="cd17657">
    <property type="entry name" value="CDC14_N"/>
    <property type="match status" value="1"/>
</dbReference>
<dbReference type="Proteomes" id="UP000326062">
    <property type="component" value="Chromosome 1"/>
</dbReference>
<dbReference type="EMBL" id="VCEB01000001">
    <property type="protein sequence ID" value="KAB0385104.1"/>
    <property type="molecule type" value="Genomic_DNA"/>
</dbReference>
<dbReference type="InterPro" id="IPR029021">
    <property type="entry name" value="Prot-tyrosine_phosphatase-like"/>
</dbReference>
<keyword evidence="4" id="KW-1185">Reference proteome</keyword>
<accession>A0A5J5MZ88</accession>
<proteinExistence type="predicted"/>
<feature type="transmembrane region" description="Helical" evidence="1">
    <location>
        <begin position="61"/>
        <end position="84"/>
    </location>
</feature>